<dbReference type="Proteomes" id="UP000567293">
    <property type="component" value="Unassembled WGS sequence"/>
</dbReference>
<organism evidence="1 2">
    <name type="scientific">Candidatus Acidiferrum panamense</name>
    <dbReference type="NCBI Taxonomy" id="2741543"/>
    <lineage>
        <taxon>Bacteria</taxon>
        <taxon>Pseudomonadati</taxon>
        <taxon>Acidobacteriota</taxon>
        <taxon>Terriglobia</taxon>
        <taxon>Candidatus Acidiferrales</taxon>
        <taxon>Candidatus Acidiferrum</taxon>
    </lineage>
</organism>
<comment type="caution">
    <text evidence="1">The sequence shown here is derived from an EMBL/GenBank/DDBJ whole genome shotgun (WGS) entry which is preliminary data.</text>
</comment>
<gene>
    <name evidence="1" type="ORF">HRJ53_18880</name>
</gene>
<dbReference type="GO" id="GO:0005975">
    <property type="term" value="P:carbohydrate metabolic process"/>
    <property type="evidence" value="ECO:0007669"/>
    <property type="project" value="InterPro"/>
</dbReference>
<reference evidence="1" key="1">
    <citation type="submission" date="2020-06" db="EMBL/GenBank/DDBJ databases">
        <title>Legume-microbial interactions unlock mineral nutrients during tropical forest succession.</title>
        <authorList>
            <person name="Epihov D.Z."/>
        </authorList>
    </citation>
    <scope>NUCLEOTIDE SEQUENCE [LARGE SCALE GENOMIC DNA]</scope>
    <source>
        <strain evidence="1">Pan2503</strain>
    </source>
</reference>
<dbReference type="AlphaFoldDB" id="A0A7V8NTA5"/>
<dbReference type="InterPro" id="IPR024705">
    <property type="entry name" value="Ssp411"/>
</dbReference>
<feature type="non-terminal residue" evidence="1">
    <location>
        <position position="1"/>
    </location>
</feature>
<evidence type="ECO:0000313" key="1">
    <source>
        <dbReference type="EMBL" id="MBA0087053.1"/>
    </source>
</evidence>
<evidence type="ECO:0000313" key="2">
    <source>
        <dbReference type="Proteomes" id="UP000567293"/>
    </source>
</evidence>
<accession>A0A7V8NTA5</accession>
<dbReference type="SUPFAM" id="SSF48208">
    <property type="entry name" value="Six-hairpin glycosidases"/>
    <property type="match status" value="1"/>
</dbReference>
<name>A0A7V8NTA5_9BACT</name>
<dbReference type="EMBL" id="JACDQQ010001807">
    <property type="protein sequence ID" value="MBA0087053.1"/>
    <property type="molecule type" value="Genomic_DNA"/>
</dbReference>
<dbReference type="Gene3D" id="1.50.10.20">
    <property type="match status" value="2"/>
</dbReference>
<dbReference type="InterPro" id="IPR008928">
    <property type="entry name" value="6-hairpin_glycosidase_sf"/>
</dbReference>
<dbReference type="PANTHER" id="PTHR42899">
    <property type="entry name" value="SPERMATOGENESIS-ASSOCIATED PROTEIN 20"/>
    <property type="match status" value="1"/>
</dbReference>
<proteinExistence type="predicted"/>
<sequence length="506" mass="56310">GGFGRAPKFPHASAIDLLLERYQQTKEKRLLDMVEATLKKMARGGVCDQLAGGFHRYSVDERWLVPHFEKMSYDNSELLRNYLHASQVTQNSFLREKAESIIGWVNEVLSDQENGGFYASQDADYSLDDDGDYFTWTMDEVRAVLTPEESRVIELYYDVEPHGEMHHNPAKNVLWVARGFNEIGQILERDPEAIRTIVRQAEKKMLEARLKRPTPFVDKTRYVAWNAMFVSAFLEASHSRITPRIAEQCRAFALKTMDRMLGEAWTEERGFAHRIGGPALEGSLDDQVFSVLALLDVYLASLDSRYFTAAQKTMELTIARYGDAENGGFFDRPNDAAPMGGLEVRRKPFQDSPTPGGNSVAAIALVRLHAFTGERRYRDCAQKTLEAFAGVARQYGLFAATYGLAATLFMRHPIQVVITGNSHDPVAEALEAAAYRVYRIGKSVLRFRPGTELTALAGALKETLPHLPADQPIAVVCSGQTCLPPTSDPARLTAILEEGAVGVAAL</sequence>
<dbReference type="PANTHER" id="PTHR42899:SF1">
    <property type="entry name" value="SPERMATOGENESIS-ASSOCIATED PROTEIN 20"/>
    <property type="match status" value="1"/>
</dbReference>
<keyword evidence="2" id="KW-1185">Reference proteome</keyword>
<protein>
    <submittedName>
        <fullName evidence="1">Thioredoxin domain-containing protein</fullName>
    </submittedName>
</protein>